<evidence type="ECO:0000313" key="3">
    <source>
        <dbReference type="WBParaSite" id="ACAC_0000760001-mRNA-1"/>
    </source>
</evidence>
<keyword evidence="1" id="KW-0812">Transmembrane</keyword>
<dbReference type="Proteomes" id="UP000035642">
    <property type="component" value="Unassembled WGS sequence"/>
</dbReference>
<reference evidence="2" key="1">
    <citation type="submission" date="2012-09" db="EMBL/GenBank/DDBJ databases">
        <authorList>
            <person name="Martin A.A."/>
        </authorList>
    </citation>
    <scope>NUCLEOTIDE SEQUENCE</scope>
</reference>
<evidence type="ECO:0000256" key="1">
    <source>
        <dbReference type="SAM" id="Phobius"/>
    </source>
</evidence>
<keyword evidence="1" id="KW-1133">Transmembrane helix</keyword>
<reference evidence="3" key="2">
    <citation type="submission" date="2016-04" db="UniProtKB">
        <authorList>
            <consortium name="WormBaseParasite"/>
        </authorList>
    </citation>
    <scope>IDENTIFICATION</scope>
</reference>
<dbReference type="WBParaSite" id="ACAC_0000760001-mRNA-1">
    <property type="protein sequence ID" value="ACAC_0000760001-mRNA-1"/>
    <property type="gene ID" value="ACAC_0000760001"/>
</dbReference>
<feature type="transmembrane region" description="Helical" evidence="1">
    <location>
        <begin position="12"/>
        <end position="32"/>
    </location>
</feature>
<protein>
    <submittedName>
        <fullName evidence="3">Secreted protein</fullName>
    </submittedName>
</protein>
<name>A0A158P8Y8_ANGCA</name>
<dbReference type="AlphaFoldDB" id="A0A158P8Y8"/>
<evidence type="ECO:0000313" key="2">
    <source>
        <dbReference type="Proteomes" id="UP000035642"/>
    </source>
</evidence>
<sequence length="101" mass="11402">MSFEQRTLCCNISVGVVIMCSAEMTVIIVAYLTKHPLMRCRSYNVSMVGGPHHSSFISQHRLCTTDRTLLAWIVAHLFINLCALKLMLFCLICPNMVVLQL</sequence>
<proteinExistence type="predicted"/>
<feature type="transmembrane region" description="Helical" evidence="1">
    <location>
        <begin position="69"/>
        <end position="97"/>
    </location>
</feature>
<keyword evidence="2" id="KW-1185">Reference proteome</keyword>
<organism evidence="2 3">
    <name type="scientific">Angiostrongylus cantonensis</name>
    <name type="common">Rat lungworm</name>
    <dbReference type="NCBI Taxonomy" id="6313"/>
    <lineage>
        <taxon>Eukaryota</taxon>
        <taxon>Metazoa</taxon>
        <taxon>Ecdysozoa</taxon>
        <taxon>Nematoda</taxon>
        <taxon>Chromadorea</taxon>
        <taxon>Rhabditida</taxon>
        <taxon>Rhabditina</taxon>
        <taxon>Rhabditomorpha</taxon>
        <taxon>Strongyloidea</taxon>
        <taxon>Metastrongylidae</taxon>
        <taxon>Angiostrongylus</taxon>
    </lineage>
</organism>
<accession>A0A158P8Y8</accession>
<keyword evidence="1" id="KW-0472">Membrane</keyword>